<evidence type="ECO:0000313" key="3">
    <source>
        <dbReference type="Proteomes" id="UP000001396"/>
    </source>
</evidence>
<evidence type="ECO:0000256" key="1">
    <source>
        <dbReference type="SAM" id="MobiDB-lite"/>
    </source>
</evidence>
<feature type="region of interest" description="Disordered" evidence="1">
    <location>
        <begin position="17"/>
        <end position="37"/>
    </location>
</feature>
<comment type="caution">
    <text evidence="2">The sequence shown here is derived from an EMBL/GenBank/DDBJ whole genome shotgun (WGS) entry which is preliminary data.</text>
</comment>
<sequence>MICDKIDRQRRNLKLRKQGLLAGNGDSTPKPKNPPKKELMIPSYIYVCVYCDENNKWKDQKEEALKEGIGYIREGVGSMCYKCRNIVMPKTIIPTRPMNRRGKSEKTHSCQVCNGHTPCPLKASIGTKDVDKARLHQTSHVKNINTDVANSRDLLDILDDEDAQELYLNTTTQQLIADQQQTVDPTLHE</sequence>
<dbReference type="AlphaFoldDB" id="D3BEN4"/>
<dbReference type="GeneID" id="31362680"/>
<proteinExistence type="predicted"/>
<dbReference type="EMBL" id="ADBJ01000031">
    <property type="protein sequence ID" value="EFA80365.1"/>
    <property type="molecule type" value="Genomic_DNA"/>
</dbReference>
<name>D3BEN4_HETP5</name>
<gene>
    <name evidence="2" type="ORF">PPL_07199</name>
</gene>
<evidence type="ECO:0000313" key="2">
    <source>
        <dbReference type="EMBL" id="EFA80365.1"/>
    </source>
</evidence>
<keyword evidence="3" id="KW-1185">Reference proteome</keyword>
<reference evidence="2 3" key="1">
    <citation type="journal article" date="2011" name="Genome Res.">
        <title>Phylogeny-wide analysis of social amoeba genomes highlights ancient origins for complex intercellular communication.</title>
        <authorList>
            <person name="Heidel A.J."/>
            <person name="Lawal H.M."/>
            <person name="Felder M."/>
            <person name="Schilde C."/>
            <person name="Helps N.R."/>
            <person name="Tunggal B."/>
            <person name="Rivero F."/>
            <person name="John U."/>
            <person name="Schleicher M."/>
            <person name="Eichinger L."/>
            <person name="Platzer M."/>
            <person name="Noegel A.A."/>
            <person name="Schaap P."/>
            <person name="Gloeckner G."/>
        </authorList>
    </citation>
    <scope>NUCLEOTIDE SEQUENCE [LARGE SCALE GENOMIC DNA]</scope>
    <source>
        <strain evidence="3">ATCC 26659 / Pp 5 / PN500</strain>
    </source>
</reference>
<dbReference type="InParanoid" id="D3BEN4"/>
<accession>D3BEN4</accession>
<dbReference type="Proteomes" id="UP000001396">
    <property type="component" value="Unassembled WGS sequence"/>
</dbReference>
<protein>
    <submittedName>
        <fullName evidence="2">Uncharacterized protein</fullName>
    </submittedName>
</protein>
<organism evidence="2 3">
    <name type="scientific">Heterostelium pallidum (strain ATCC 26659 / Pp 5 / PN500)</name>
    <name type="common">Cellular slime mold</name>
    <name type="synonym">Polysphondylium pallidum</name>
    <dbReference type="NCBI Taxonomy" id="670386"/>
    <lineage>
        <taxon>Eukaryota</taxon>
        <taxon>Amoebozoa</taxon>
        <taxon>Evosea</taxon>
        <taxon>Eumycetozoa</taxon>
        <taxon>Dictyostelia</taxon>
        <taxon>Acytosteliales</taxon>
        <taxon>Acytosteliaceae</taxon>
        <taxon>Heterostelium</taxon>
    </lineage>
</organism>
<dbReference type="RefSeq" id="XP_020432485.1">
    <property type="nucleotide sequence ID" value="XM_020578037.1"/>
</dbReference>